<evidence type="ECO:0000256" key="1">
    <source>
        <dbReference type="SAM" id="SignalP"/>
    </source>
</evidence>
<name>A0A1G6L4Z8_9FIRM</name>
<protein>
    <submittedName>
        <fullName evidence="2">Uncharacterized protein</fullName>
    </submittedName>
</protein>
<organism evidence="2 3">
    <name type="scientific">Succiniclasticum ruminis</name>
    <dbReference type="NCBI Taxonomy" id="40841"/>
    <lineage>
        <taxon>Bacteria</taxon>
        <taxon>Bacillati</taxon>
        <taxon>Bacillota</taxon>
        <taxon>Negativicutes</taxon>
        <taxon>Acidaminococcales</taxon>
        <taxon>Acidaminococcaceae</taxon>
        <taxon>Succiniclasticum</taxon>
    </lineage>
</organism>
<proteinExistence type="predicted"/>
<sequence>MKIPMVFKKFTALFTICFAFLLMLPCAGFAEDNHVEAKKNPNATHFPVTGSGKTSRELFKEGVYRRFADDSMVTYLVVMHKKGDLAGDPFERTYIGIESVQRNHPGGKPDGSVFMAARLRSPREVKRYLGMKDNPPVLNDNELPFLLDYADTIRNGQKGMLKNQPKMYIMLPAGEGRINIIGGPDNLPAPVMGHYIPVTDRPAPLVLQQAMIKCMLEDFIPAATNMLSTSQFYDYKMEFKTGDNPPVDCWAGWYQVTVREDRHMNEYDSRYQMNFIVGDTGNEIKLLTLYDGKMWPIFEDERLKGKTNRGPVVVPKG</sequence>
<gene>
    <name evidence="2" type="ORF">SAMN04487864_10666</name>
</gene>
<reference evidence="3" key="1">
    <citation type="submission" date="2016-10" db="EMBL/GenBank/DDBJ databases">
        <authorList>
            <person name="Varghese N."/>
            <person name="Submissions S."/>
        </authorList>
    </citation>
    <scope>NUCLEOTIDE SEQUENCE [LARGE SCALE GENOMIC DNA]</scope>
    <source>
        <strain evidence="3">DSM 11005</strain>
    </source>
</reference>
<evidence type="ECO:0000313" key="2">
    <source>
        <dbReference type="EMBL" id="SDC38382.1"/>
    </source>
</evidence>
<feature type="signal peptide" evidence="1">
    <location>
        <begin position="1"/>
        <end position="30"/>
    </location>
</feature>
<feature type="chain" id="PRO_5011769504" evidence="1">
    <location>
        <begin position="31"/>
        <end position="317"/>
    </location>
</feature>
<evidence type="ECO:0000313" key="3">
    <source>
        <dbReference type="Proteomes" id="UP000198943"/>
    </source>
</evidence>
<keyword evidence="1" id="KW-0732">Signal</keyword>
<keyword evidence="3" id="KW-1185">Reference proteome</keyword>
<dbReference type="AlphaFoldDB" id="A0A1G6L4Z8"/>
<dbReference type="RefSeq" id="WP_093730147.1">
    <property type="nucleotide sequence ID" value="NZ_FMYW01000006.1"/>
</dbReference>
<dbReference type="EMBL" id="FMYW01000006">
    <property type="protein sequence ID" value="SDC38382.1"/>
    <property type="molecule type" value="Genomic_DNA"/>
</dbReference>
<dbReference type="OrthoDB" id="2971614at2"/>
<dbReference type="Proteomes" id="UP000198943">
    <property type="component" value="Unassembled WGS sequence"/>
</dbReference>
<accession>A0A1G6L4Z8</accession>